<gene>
    <name evidence="2" type="ORF">GCM10007424_10260</name>
</gene>
<dbReference type="EMBL" id="BMJE01000002">
    <property type="protein sequence ID" value="GGB72220.1"/>
    <property type="molecule type" value="Genomic_DNA"/>
</dbReference>
<dbReference type="Proteomes" id="UP000615760">
    <property type="component" value="Unassembled WGS sequence"/>
</dbReference>
<proteinExistence type="predicted"/>
<evidence type="ECO:0000313" key="2">
    <source>
        <dbReference type="EMBL" id="GGB72220.1"/>
    </source>
</evidence>
<protein>
    <recommendedName>
        <fullName evidence="4">2-dehydro-3-deoxyphosphooctonate aldolase</fullName>
    </recommendedName>
</protein>
<evidence type="ECO:0000256" key="1">
    <source>
        <dbReference type="SAM" id="SignalP"/>
    </source>
</evidence>
<accession>A0ABQ1JMH2</accession>
<evidence type="ECO:0000313" key="3">
    <source>
        <dbReference type="Proteomes" id="UP000615760"/>
    </source>
</evidence>
<organism evidence="2 3">
    <name type="scientific">Flavobacterium suaedae</name>
    <dbReference type="NCBI Taxonomy" id="1767027"/>
    <lineage>
        <taxon>Bacteria</taxon>
        <taxon>Pseudomonadati</taxon>
        <taxon>Bacteroidota</taxon>
        <taxon>Flavobacteriia</taxon>
        <taxon>Flavobacteriales</taxon>
        <taxon>Flavobacteriaceae</taxon>
        <taxon>Flavobacterium</taxon>
    </lineage>
</organism>
<feature type="chain" id="PRO_5045236260" description="2-dehydro-3-deoxyphosphooctonate aldolase" evidence="1">
    <location>
        <begin position="23"/>
        <end position="123"/>
    </location>
</feature>
<dbReference type="PROSITE" id="PS51257">
    <property type="entry name" value="PROKAR_LIPOPROTEIN"/>
    <property type="match status" value="1"/>
</dbReference>
<name>A0ABQ1JMH2_9FLAO</name>
<keyword evidence="3" id="KW-1185">Reference proteome</keyword>
<sequence>MNKILFFFLACILLGCASSGTATSKVADDYGYSESNPIKVGGFSNGPANERAYLQRLRTVDGKSISFERRGSCCMFETKSSPFGGGMLDIYEIKVKGDTVKKILYLNMYDKGKLYAPKGFVLK</sequence>
<reference evidence="3" key="1">
    <citation type="journal article" date="2019" name="Int. J. Syst. Evol. Microbiol.">
        <title>The Global Catalogue of Microorganisms (GCM) 10K type strain sequencing project: providing services to taxonomists for standard genome sequencing and annotation.</title>
        <authorList>
            <consortium name="The Broad Institute Genomics Platform"/>
            <consortium name="The Broad Institute Genome Sequencing Center for Infectious Disease"/>
            <person name="Wu L."/>
            <person name="Ma J."/>
        </authorList>
    </citation>
    <scope>NUCLEOTIDE SEQUENCE [LARGE SCALE GENOMIC DNA]</scope>
    <source>
        <strain evidence="3">CGMCC 1.15461</strain>
    </source>
</reference>
<feature type="signal peptide" evidence="1">
    <location>
        <begin position="1"/>
        <end position="22"/>
    </location>
</feature>
<keyword evidence="1" id="KW-0732">Signal</keyword>
<evidence type="ECO:0008006" key="4">
    <source>
        <dbReference type="Google" id="ProtNLM"/>
    </source>
</evidence>
<comment type="caution">
    <text evidence="2">The sequence shown here is derived from an EMBL/GenBank/DDBJ whole genome shotgun (WGS) entry which is preliminary data.</text>
</comment>
<dbReference type="RefSeq" id="WP_188620170.1">
    <property type="nucleotide sequence ID" value="NZ_BMJE01000002.1"/>
</dbReference>